<keyword evidence="3" id="KW-1185">Reference proteome</keyword>
<accession>A0ABT5YEX4</accession>
<name>A0ABT5YEX4_9GAMM</name>
<evidence type="ECO:0000313" key="2">
    <source>
        <dbReference type="EMBL" id="MDF0752127.1"/>
    </source>
</evidence>
<gene>
    <name evidence="2" type="ORF">NLU14_18005</name>
</gene>
<protein>
    <recommendedName>
        <fullName evidence="4">Macroglobulin domain-containing protein</fullName>
    </recommendedName>
</protein>
<dbReference type="EMBL" id="JANCMW010000013">
    <property type="protein sequence ID" value="MDF0752127.1"/>
    <property type="molecule type" value="Genomic_DNA"/>
</dbReference>
<sequence>MALAPWNATNKDFRMPLRLLLALLFVVSGAIGLGYMLAADNPGRFSWITGASKNNNTNSTETRDTQPPSRKAPSPQKPEPSDDAVGFMLASAAEQYTQNIRYPEYSIPISEEQANAYAGNRFDPVELPLEGGGQFTVTLEQYRFVQDEDILVAATITGSQVVGQTLHVTLESTESRQEHASTTLKNDAGAPYYEGIIAADAEPGEYRLIVEATIDGKPVRHASTLTIEPDLGEFDGVGSPRVNNNDLVIPVHFDANEPGFYALAAQLYHNGRALAQLQTEKRLDGTTDTLELKAHGSILANREITGDLELRNLQIRRLPAKPGDRTDYGFGPDDGYSFSPPDLDGLTDSPASDPESEQRAALLQRLADKF</sequence>
<evidence type="ECO:0000256" key="1">
    <source>
        <dbReference type="SAM" id="MobiDB-lite"/>
    </source>
</evidence>
<dbReference type="Proteomes" id="UP001143391">
    <property type="component" value="Unassembled WGS sequence"/>
</dbReference>
<feature type="compositionally biased region" description="Polar residues" evidence="1">
    <location>
        <begin position="50"/>
        <end position="68"/>
    </location>
</feature>
<organism evidence="2 3">
    <name type="scientific">Marinobacter iranensis</name>
    <dbReference type="NCBI Taxonomy" id="2962607"/>
    <lineage>
        <taxon>Bacteria</taxon>
        <taxon>Pseudomonadati</taxon>
        <taxon>Pseudomonadota</taxon>
        <taxon>Gammaproteobacteria</taxon>
        <taxon>Pseudomonadales</taxon>
        <taxon>Marinobacteraceae</taxon>
        <taxon>Marinobacter</taxon>
    </lineage>
</organism>
<evidence type="ECO:0000313" key="3">
    <source>
        <dbReference type="Proteomes" id="UP001143391"/>
    </source>
</evidence>
<comment type="caution">
    <text evidence="2">The sequence shown here is derived from an EMBL/GenBank/DDBJ whole genome shotgun (WGS) entry which is preliminary data.</text>
</comment>
<feature type="region of interest" description="Disordered" evidence="1">
    <location>
        <begin position="321"/>
        <end position="360"/>
    </location>
</feature>
<dbReference type="RefSeq" id="WP_275709145.1">
    <property type="nucleotide sequence ID" value="NZ_JANCMW010000013.1"/>
</dbReference>
<proteinExistence type="predicted"/>
<feature type="region of interest" description="Disordered" evidence="1">
    <location>
        <begin position="50"/>
        <end position="83"/>
    </location>
</feature>
<evidence type="ECO:0008006" key="4">
    <source>
        <dbReference type="Google" id="ProtNLM"/>
    </source>
</evidence>
<reference evidence="2" key="1">
    <citation type="submission" date="2022-07" db="EMBL/GenBank/DDBJ databases">
        <title>Marinobacter iranensis a new bacterium isolate from a hipersaline lake in Iran.</title>
        <authorList>
            <person name="Mohammad A.M.A."/>
            <person name="Cristina S.-P."/>
            <person name="Antonio V."/>
        </authorList>
    </citation>
    <scope>NUCLEOTIDE SEQUENCE</scope>
    <source>
        <strain evidence="2">71-i</strain>
    </source>
</reference>